<protein>
    <submittedName>
        <fullName evidence="5">Lipase 4</fullName>
    </submittedName>
</protein>
<name>A0A9P0VZ45_9ASCO</name>
<evidence type="ECO:0000313" key="6">
    <source>
        <dbReference type="Proteomes" id="UP000837801"/>
    </source>
</evidence>
<evidence type="ECO:0000313" key="5">
    <source>
        <dbReference type="EMBL" id="CAH2353227.1"/>
    </source>
</evidence>
<evidence type="ECO:0000256" key="4">
    <source>
        <dbReference type="PIRNR" id="PIRNR029171"/>
    </source>
</evidence>
<keyword evidence="1 4" id="KW-0732">Signal</keyword>
<dbReference type="AlphaFoldDB" id="A0A9P0VZ45"/>
<comment type="catalytic activity">
    <reaction evidence="3">
        <text>a triacylglycerol + H2O = a diacylglycerol + a fatty acid + H(+)</text>
        <dbReference type="Rhea" id="RHEA:12044"/>
        <dbReference type="ChEBI" id="CHEBI:15377"/>
        <dbReference type="ChEBI" id="CHEBI:15378"/>
        <dbReference type="ChEBI" id="CHEBI:17855"/>
        <dbReference type="ChEBI" id="CHEBI:18035"/>
        <dbReference type="ChEBI" id="CHEBI:28868"/>
        <dbReference type="EC" id="3.1.1.3"/>
    </reaction>
    <physiologicalReaction direction="left-to-right" evidence="3">
        <dbReference type="Rhea" id="RHEA:12045"/>
    </physiologicalReaction>
</comment>
<dbReference type="OrthoDB" id="2373480at2759"/>
<dbReference type="PANTHER" id="PTHR34853:SF1">
    <property type="entry name" value="LIPASE 5"/>
    <property type="match status" value="1"/>
</dbReference>
<comment type="caution">
    <text evidence="5">The sequence shown here is derived from an EMBL/GenBank/DDBJ whole genome shotgun (WGS) entry which is preliminary data.</text>
</comment>
<evidence type="ECO:0000256" key="2">
    <source>
        <dbReference type="ARBA" id="ARBA00023180"/>
    </source>
</evidence>
<dbReference type="Gene3D" id="1.10.260.130">
    <property type="match status" value="1"/>
</dbReference>
<sequence length="437" mass="46845">MRFLVSFLLFLVSVSAAPFYRRIDLVSPANDSFYFPPSGYESSTVGTILKTRQIDNPFTASIIPQKIKGVYQFLVRSEDTFGNANAIVTTLFVPSNADGKKILSYQIAEDSANIDSAPSYTLRETSDSNLQADEIMMQACINQGWYVVVPDYEGPKSAFGAGIQAGRATLNSMRAVLNSGSTYGISSDAKVAYWGYSGGSIATGWASLLEPSYAPELKKNTAGYAMGGVVANIQHTAEANMGNIGAGLIITAINGLSQEYPDLLEFVDENVYADKLKAFTSPLTDDPASFLFATWAEYFKTGTSTLSNPVVTAITTANSMVSSSYIPTAPLFMYNSIIDEIIPASDATTLYTNLCKGGASISYKQDLVFGHIVESIVGSADAFVWLQARFAGTAQTGCTKQFSLSNALNLQALIGFGEIFAEPLLTLLLSGKMSSVF</sequence>
<dbReference type="Proteomes" id="UP000837801">
    <property type="component" value="Unassembled WGS sequence"/>
</dbReference>
<evidence type="ECO:0000256" key="1">
    <source>
        <dbReference type="ARBA" id="ARBA00022729"/>
    </source>
</evidence>
<dbReference type="InterPro" id="IPR029058">
    <property type="entry name" value="AB_hydrolase_fold"/>
</dbReference>
<feature type="signal peptide" evidence="4">
    <location>
        <begin position="1"/>
        <end position="16"/>
    </location>
</feature>
<reference evidence="5" key="1">
    <citation type="submission" date="2022-03" db="EMBL/GenBank/DDBJ databases">
        <authorList>
            <person name="Legras J.-L."/>
            <person name="Devillers H."/>
            <person name="Grondin C."/>
        </authorList>
    </citation>
    <scope>NUCLEOTIDE SEQUENCE</scope>
    <source>
        <strain evidence="5">CLIB 1423</strain>
    </source>
</reference>
<organism evidence="5 6">
    <name type="scientific">[Candida] railenensis</name>
    <dbReference type="NCBI Taxonomy" id="45579"/>
    <lineage>
        <taxon>Eukaryota</taxon>
        <taxon>Fungi</taxon>
        <taxon>Dikarya</taxon>
        <taxon>Ascomycota</taxon>
        <taxon>Saccharomycotina</taxon>
        <taxon>Pichiomycetes</taxon>
        <taxon>Debaryomycetaceae</taxon>
        <taxon>Kurtzmaniella</taxon>
    </lineage>
</organism>
<dbReference type="GO" id="GO:0016042">
    <property type="term" value="P:lipid catabolic process"/>
    <property type="evidence" value="ECO:0007669"/>
    <property type="project" value="UniProtKB-UniRule"/>
</dbReference>
<dbReference type="Gene3D" id="3.40.50.1820">
    <property type="entry name" value="alpha/beta hydrolase"/>
    <property type="match status" value="1"/>
</dbReference>
<keyword evidence="6" id="KW-1185">Reference proteome</keyword>
<comment type="similarity">
    <text evidence="4">Belongs to the AB hydrolase superfamily. Lipase family.</text>
</comment>
<keyword evidence="2" id="KW-0325">Glycoprotein</keyword>
<evidence type="ECO:0000256" key="3">
    <source>
        <dbReference type="ARBA" id="ARBA00023369"/>
    </source>
</evidence>
<feature type="chain" id="PRO_5040557306" evidence="4">
    <location>
        <begin position="17"/>
        <end position="437"/>
    </location>
</feature>
<dbReference type="GO" id="GO:0004806">
    <property type="term" value="F:triacylglycerol lipase activity"/>
    <property type="evidence" value="ECO:0007669"/>
    <property type="project" value="UniProtKB-UniRule"/>
</dbReference>
<proteinExistence type="inferred from homology"/>
<dbReference type="SUPFAM" id="SSF53474">
    <property type="entry name" value="alpha/beta-Hydrolases"/>
    <property type="match status" value="1"/>
</dbReference>
<dbReference type="PANTHER" id="PTHR34853">
    <property type="match status" value="1"/>
</dbReference>
<dbReference type="EMBL" id="CAKXYY010000010">
    <property type="protein sequence ID" value="CAH2353227.1"/>
    <property type="molecule type" value="Genomic_DNA"/>
</dbReference>
<gene>
    <name evidence="5" type="ORF">CLIB1423_10S00144</name>
</gene>
<dbReference type="PIRSF" id="PIRSF029171">
    <property type="entry name" value="Esterase_LipA"/>
    <property type="match status" value="1"/>
</dbReference>
<dbReference type="Pfam" id="PF03583">
    <property type="entry name" value="LIP"/>
    <property type="match status" value="1"/>
</dbReference>
<accession>A0A9P0VZ45</accession>
<dbReference type="InterPro" id="IPR005152">
    <property type="entry name" value="Lipase_secreted"/>
</dbReference>